<evidence type="ECO:0000256" key="6">
    <source>
        <dbReference type="ARBA" id="ARBA00023284"/>
    </source>
</evidence>
<dbReference type="InterPro" id="IPR002109">
    <property type="entry name" value="Glutaredoxin"/>
</dbReference>
<comment type="similarity">
    <text evidence="1">Belongs to the glutaredoxin family. Monothiol subfamily.</text>
</comment>
<evidence type="ECO:0000259" key="8">
    <source>
        <dbReference type="PROSITE" id="PS50206"/>
    </source>
</evidence>
<dbReference type="InterPro" id="IPR035903">
    <property type="entry name" value="HesB-like_dom_sf"/>
</dbReference>
<dbReference type="SUPFAM" id="SSF52833">
    <property type="entry name" value="Thioredoxin-like"/>
    <property type="match status" value="1"/>
</dbReference>
<dbReference type="InterPro" id="IPR001763">
    <property type="entry name" value="Rhodanese-like_dom"/>
</dbReference>
<dbReference type="InterPro" id="IPR033658">
    <property type="entry name" value="GRX_PICOT-like"/>
</dbReference>
<evidence type="ECO:0000256" key="1">
    <source>
        <dbReference type="ARBA" id="ARBA00009630"/>
    </source>
</evidence>
<dbReference type="PROSITE" id="PS51354">
    <property type="entry name" value="GLUTAREDOXIN_2"/>
    <property type="match status" value="1"/>
</dbReference>
<comment type="caution">
    <text evidence="9">The sequence shown here is derived from an EMBL/GenBank/DDBJ whole genome shotgun (WGS) entry which is preliminary data.</text>
</comment>
<name>A0A5D8Z6U5_9GAMM</name>
<dbReference type="AlphaFoldDB" id="A0A5D8Z6U5"/>
<evidence type="ECO:0000313" key="10">
    <source>
        <dbReference type="Proteomes" id="UP000323164"/>
    </source>
</evidence>
<evidence type="ECO:0000256" key="2">
    <source>
        <dbReference type="ARBA" id="ARBA00022714"/>
    </source>
</evidence>
<reference evidence="9 10" key="1">
    <citation type="submission" date="2019-08" db="EMBL/GenBank/DDBJ databases">
        <title>Draft genome sequence of Lysobacter sp. UKS-15.</title>
        <authorList>
            <person name="Im W.-T."/>
        </authorList>
    </citation>
    <scope>NUCLEOTIDE SEQUENCE [LARGE SCALE GENOMIC DNA]</scope>
    <source>
        <strain evidence="9 10">UKS-15</strain>
    </source>
</reference>
<dbReference type="InterPro" id="IPR004480">
    <property type="entry name" value="Monothiol_GRX-rel"/>
</dbReference>
<dbReference type="Gene3D" id="3.40.250.10">
    <property type="entry name" value="Rhodanese-like domain"/>
    <property type="match status" value="1"/>
</dbReference>
<evidence type="ECO:0000256" key="3">
    <source>
        <dbReference type="ARBA" id="ARBA00022723"/>
    </source>
</evidence>
<gene>
    <name evidence="9" type="primary">grxD</name>
    <name evidence="9" type="ORF">FW784_06065</name>
</gene>
<keyword evidence="10" id="KW-1185">Reference proteome</keyword>
<dbReference type="GO" id="GO:0046872">
    <property type="term" value="F:metal ion binding"/>
    <property type="evidence" value="ECO:0007669"/>
    <property type="project" value="UniProtKB-KW"/>
</dbReference>
<dbReference type="FunFam" id="3.40.30.10:FF:000005">
    <property type="entry name" value="Glutaredoxin 5"/>
    <property type="match status" value="1"/>
</dbReference>
<keyword evidence="5" id="KW-0411">Iron-sulfur</keyword>
<dbReference type="CDD" id="cd03028">
    <property type="entry name" value="GRX_PICOT_like"/>
    <property type="match status" value="1"/>
</dbReference>
<accession>A0A5D8Z6U5</accession>
<protein>
    <recommendedName>
        <fullName evidence="7">Probable monothiol glutaredoxin 2</fullName>
    </recommendedName>
</protein>
<dbReference type="OrthoDB" id="9804115at2"/>
<dbReference type="RefSeq" id="WP_149352461.1">
    <property type="nucleotide sequence ID" value="NZ_VTRV01000046.1"/>
</dbReference>
<dbReference type="PANTHER" id="PTHR10293:SF72">
    <property type="entry name" value="MONOTHIOL GLUTAREDOXIN-S14, CHLOROPLASTIC"/>
    <property type="match status" value="1"/>
</dbReference>
<dbReference type="InterPro" id="IPR036873">
    <property type="entry name" value="Rhodanese-like_dom_sf"/>
</dbReference>
<organism evidence="9 10">
    <name type="scientific">Cognatilysobacter lacus</name>
    <dbReference type="NCBI Taxonomy" id="1643323"/>
    <lineage>
        <taxon>Bacteria</taxon>
        <taxon>Pseudomonadati</taxon>
        <taxon>Pseudomonadota</taxon>
        <taxon>Gammaproteobacteria</taxon>
        <taxon>Lysobacterales</taxon>
        <taxon>Lysobacteraceae</taxon>
        <taxon>Cognatilysobacter</taxon>
    </lineage>
</organism>
<dbReference type="SUPFAM" id="SSF89360">
    <property type="entry name" value="HesB-like domain"/>
    <property type="match status" value="1"/>
</dbReference>
<evidence type="ECO:0000256" key="7">
    <source>
        <dbReference type="ARBA" id="ARBA00070454"/>
    </source>
</evidence>
<dbReference type="Proteomes" id="UP000323164">
    <property type="component" value="Unassembled WGS sequence"/>
</dbReference>
<dbReference type="EMBL" id="VTRV01000046">
    <property type="protein sequence ID" value="TZF90256.1"/>
    <property type="molecule type" value="Genomic_DNA"/>
</dbReference>
<dbReference type="Gene3D" id="3.40.30.10">
    <property type="entry name" value="Glutaredoxin"/>
    <property type="match status" value="1"/>
</dbReference>
<dbReference type="Gene3D" id="2.60.300.12">
    <property type="entry name" value="HesB-like domain"/>
    <property type="match status" value="1"/>
</dbReference>
<dbReference type="PANTHER" id="PTHR10293">
    <property type="entry name" value="GLUTAREDOXIN FAMILY MEMBER"/>
    <property type="match status" value="1"/>
</dbReference>
<keyword evidence="6" id="KW-0676">Redox-active center</keyword>
<feature type="domain" description="Rhodanese" evidence="8">
    <location>
        <begin position="218"/>
        <end position="306"/>
    </location>
</feature>
<dbReference type="PROSITE" id="PS50206">
    <property type="entry name" value="RHODANESE_3"/>
    <property type="match status" value="1"/>
</dbReference>
<dbReference type="NCBIfam" id="TIGR00365">
    <property type="entry name" value="Grx4 family monothiol glutaredoxin"/>
    <property type="match status" value="1"/>
</dbReference>
<dbReference type="SUPFAM" id="SSF52821">
    <property type="entry name" value="Rhodanese/Cell cycle control phosphatase"/>
    <property type="match status" value="1"/>
</dbReference>
<dbReference type="GO" id="GO:0051537">
    <property type="term" value="F:2 iron, 2 sulfur cluster binding"/>
    <property type="evidence" value="ECO:0007669"/>
    <property type="project" value="UniProtKB-KW"/>
</dbReference>
<dbReference type="CDD" id="cd00158">
    <property type="entry name" value="RHOD"/>
    <property type="match status" value="1"/>
</dbReference>
<evidence type="ECO:0000256" key="5">
    <source>
        <dbReference type="ARBA" id="ARBA00023014"/>
    </source>
</evidence>
<keyword evidence="2" id="KW-0001">2Fe-2S</keyword>
<sequence>MSLEPALRARIDSLLQSNRVVLFMKGDPSMPQCGFSAKAVGVLDGLGIDYAHVNVLADAEIREGIKAYGDWPTIPQLYIDHELVGGSDIVMQMANSGELHALLGVQAPDRTPPSIEITPAAAKMLREAIAGAGPGYALQVSVDADHRAQLQMGPIDPQAIATDVDGIRAQFDLASASRANGLRIDWVDDERGRGLVIDNPNAKTVKSISAAEAARMLGDGALTLVDVRPAEERTIASVRVPFSVMDGDAAAELENLPKDTPLAFLCHHGRRSAAVAEHFHRLGFTRLHNVDGGIDAWSEQVDPAVPRY</sequence>
<proteinExistence type="inferred from homology"/>
<evidence type="ECO:0000313" key="9">
    <source>
        <dbReference type="EMBL" id="TZF90256.1"/>
    </source>
</evidence>
<dbReference type="Pfam" id="PF00581">
    <property type="entry name" value="Rhodanese"/>
    <property type="match status" value="1"/>
</dbReference>
<dbReference type="SMART" id="SM00450">
    <property type="entry name" value="RHOD"/>
    <property type="match status" value="1"/>
</dbReference>
<evidence type="ECO:0000256" key="4">
    <source>
        <dbReference type="ARBA" id="ARBA00023004"/>
    </source>
</evidence>
<keyword evidence="4" id="KW-0408">Iron</keyword>
<dbReference type="InterPro" id="IPR036249">
    <property type="entry name" value="Thioredoxin-like_sf"/>
</dbReference>
<keyword evidence="3" id="KW-0479">Metal-binding</keyword>
<dbReference type="Pfam" id="PF00462">
    <property type="entry name" value="Glutaredoxin"/>
    <property type="match status" value="1"/>
</dbReference>